<evidence type="ECO:0000256" key="1">
    <source>
        <dbReference type="PROSITE-ProRule" id="PRU00117"/>
    </source>
</evidence>
<dbReference type="InterPro" id="IPR036612">
    <property type="entry name" value="KH_dom_type_1_sf"/>
</dbReference>
<dbReference type="AlphaFoldDB" id="A0AA35VTX8"/>
<dbReference type="PROSITE" id="PS50084">
    <property type="entry name" value="KH_TYPE_1"/>
    <property type="match status" value="1"/>
</dbReference>
<dbReference type="GO" id="GO:0003723">
    <property type="term" value="F:RNA binding"/>
    <property type="evidence" value="ECO:0007669"/>
    <property type="project" value="UniProtKB-UniRule"/>
</dbReference>
<proteinExistence type="predicted"/>
<dbReference type="InterPro" id="IPR004088">
    <property type="entry name" value="KH_dom_type_1"/>
</dbReference>
<feature type="transmembrane region" description="Helical" evidence="3">
    <location>
        <begin position="73"/>
        <end position="100"/>
    </location>
</feature>
<evidence type="ECO:0000256" key="2">
    <source>
        <dbReference type="SAM" id="MobiDB-lite"/>
    </source>
</evidence>
<dbReference type="EMBL" id="CASHTH010000136">
    <property type="protein sequence ID" value="CAI7992088.1"/>
    <property type="molecule type" value="Genomic_DNA"/>
</dbReference>
<keyword evidence="3" id="KW-1133">Transmembrane helix</keyword>
<name>A0AA35VTX8_GEOBA</name>
<dbReference type="Pfam" id="PF00013">
    <property type="entry name" value="KH_1"/>
    <property type="match status" value="1"/>
</dbReference>
<feature type="compositionally biased region" description="Polar residues" evidence="2">
    <location>
        <begin position="206"/>
        <end position="218"/>
    </location>
</feature>
<protein>
    <submittedName>
        <fullName evidence="5">Heterogeneous nuclear ribonucleoprotein K</fullName>
    </submittedName>
</protein>
<reference evidence="5" key="1">
    <citation type="submission" date="2023-03" db="EMBL/GenBank/DDBJ databases">
        <authorList>
            <person name="Steffen K."/>
            <person name="Cardenas P."/>
        </authorList>
    </citation>
    <scope>NUCLEOTIDE SEQUENCE</scope>
</reference>
<dbReference type="Proteomes" id="UP001174909">
    <property type="component" value="Unassembled WGS sequence"/>
</dbReference>
<feature type="compositionally biased region" description="Acidic residues" evidence="2">
    <location>
        <begin position="285"/>
        <end position="306"/>
    </location>
</feature>
<keyword evidence="3" id="KW-0812">Transmembrane</keyword>
<sequence length="405" mass="44058">MYWSSERLSSQTGGWGEGLLHHFSSLSLSLSLPFISHFSLSLSSFVPFPLSLFSIFNSLLLSSPLPPLPSLSFAVSHLLAPSLFLFPTISFLSLPLLLFLSPSLTLSPPFPSLLLTPSPSPFPSLLLTLSLFPLFLFPTIPHLSLLHPTSTYVCVHYKPVQQHGDPNQLAFETQVLIPQPFMGTIIGTAGSKIKELRSKTKTSIKIFSDPMPNSNERVSSSLEQNSRSLSACSTSSTKSASRRSLGSQFISTNRLPSFLLAPSQMISRPLGAGGTISGEAWMEEGEAEEVEDGGEGEEEEIEEEEVEGSRDRGGVVITGGQGEILISPPTNLLQIRLHRWGEGEVTVHLPTSLVEPLRTEGQGLRPVSATPQCHRPRLPPPCLHPPPFPRCTCLHPPLSLLPRPK</sequence>
<keyword evidence="6" id="KW-1185">Reference proteome</keyword>
<evidence type="ECO:0000313" key="6">
    <source>
        <dbReference type="Proteomes" id="UP001174909"/>
    </source>
</evidence>
<feature type="compositionally biased region" description="Low complexity" evidence="2">
    <location>
        <begin position="219"/>
        <end position="246"/>
    </location>
</feature>
<keyword evidence="1" id="KW-0694">RNA-binding</keyword>
<dbReference type="SUPFAM" id="SSF54791">
    <property type="entry name" value="Eukaryotic type KH-domain (KH-domain type I)"/>
    <property type="match status" value="1"/>
</dbReference>
<comment type="caution">
    <text evidence="5">The sequence shown here is derived from an EMBL/GenBank/DDBJ whole genome shotgun (WGS) entry which is preliminary data.</text>
</comment>
<feature type="transmembrane region" description="Helical" evidence="3">
    <location>
        <begin position="120"/>
        <end position="137"/>
    </location>
</feature>
<keyword evidence="3" id="KW-0472">Membrane</keyword>
<feature type="transmembrane region" description="Helical" evidence="3">
    <location>
        <begin position="34"/>
        <end position="61"/>
    </location>
</feature>
<dbReference type="GO" id="GO:1990904">
    <property type="term" value="C:ribonucleoprotein complex"/>
    <property type="evidence" value="ECO:0007669"/>
    <property type="project" value="UniProtKB-KW"/>
</dbReference>
<accession>A0AA35VTX8</accession>
<evidence type="ECO:0000259" key="4">
    <source>
        <dbReference type="Pfam" id="PF00013"/>
    </source>
</evidence>
<evidence type="ECO:0000256" key="3">
    <source>
        <dbReference type="SAM" id="Phobius"/>
    </source>
</evidence>
<organism evidence="5 6">
    <name type="scientific">Geodia barretti</name>
    <name type="common">Barrett's horny sponge</name>
    <dbReference type="NCBI Taxonomy" id="519541"/>
    <lineage>
        <taxon>Eukaryota</taxon>
        <taxon>Metazoa</taxon>
        <taxon>Porifera</taxon>
        <taxon>Demospongiae</taxon>
        <taxon>Heteroscleromorpha</taxon>
        <taxon>Tetractinellida</taxon>
        <taxon>Astrophorina</taxon>
        <taxon>Geodiidae</taxon>
        <taxon>Geodia</taxon>
    </lineage>
</organism>
<feature type="domain" description="K Homology" evidence="4">
    <location>
        <begin position="173"/>
        <end position="218"/>
    </location>
</feature>
<evidence type="ECO:0000313" key="5">
    <source>
        <dbReference type="EMBL" id="CAI7992088.1"/>
    </source>
</evidence>
<gene>
    <name evidence="5" type="ORF">GBAR_LOCUS921</name>
</gene>
<keyword evidence="5" id="KW-0687">Ribonucleoprotein</keyword>
<feature type="region of interest" description="Disordered" evidence="2">
    <location>
        <begin position="206"/>
        <end position="246"/>
    </location>
</feature>
<dbReference type="Gene3D" id="3.30.1370.10">
    <property type="entry name" value="K Homology domain, type 1"/>
    <property type="match status" value="1"/>
</dbReference>
<feature type="region of interest" description="Disordered" evidence="2">
    <location>
        <begin position="285"/>
        <end position="314"/>
    </location>
</feature>